<dbReference type="Proteomes" id="UP001165685">
    <property type="component" value="Unassembled WGS sequence"/>
</dbReference>
<feature type="transmembrane region" description="Helical" evidence="2">
    <location>
        <begin position="254"/>
        <end position="283"/>
    </location>
</feature>
<reference evidence="4" key="1">
    <citation type="submission" date="2023-01" db="EMBL/GenBank/DDBJ databases">
        <title>Draft genome sequence of Nocardiopsis sp. LSu2-4 isolated from halophytes.</title>
        <authorList>
            <person name="Duangmal K."/>
            <person name="Chantavorakit T."/>
        </authorList>
    </citation>
    <scope>NUCLEOTIDE SEQUENCE</scope>
    <source>
        <strain evidence="4">LSu2-4</strain>
    </source>
</reference>
<feature type="transmembrane region" description="Helical" evidence="2">
    <location>
        <begin position="113"/>
        <end position="131"/>
    </location>
</feature>
<evidence type="ECO:0000313" key="5">
    <source>
        <dbReference type="Proteomes" id="UP001165685"/>
    </source>
</evidence>
<sequence>METAGDTTAGEATADEGLRRRPDAGVLTGVCAGLGRYTGTDPVLWRVAFCLTGLAGLVGVLLYVGAWLVMRDARGGPAMAEQLLNRRVPARAVPTLLAAALAVATALSLVGGVAWGTLVLAAPLVLGLLTAHGRGVVLQREFRALPSLLRRHAPPPPAPEPEPGPAYYNPAQPWAQAPAGPIDLAVLGGGGAPRGAAAPAPQGAPEPSDSSSEPPESSDPPRPSESSELSNPSDAPEPRQECRPRRKRARGVRLLAFAFWAAVAAAGGFMLATGEFSLAALVGPQTGPLYLGSVAVVIGLALVAGAWVGDARGLAVVGVLVAVLLVAASATDLTGLRFGEAQWRPRTVAEAQRPFELTGGTAAVDLTRMELEPGDEVAVRVKVGFGGMEVVVPQEARVRVHGTSAFGEIRVDESMRSGPRLDVRETLEPAAGGAGGGDGAAGGAPVLDVTLSSYVGDLEVRREKA</sequence>
<feature type="transmembrane region" description="Helical" evidence="2">
    <location>
        <begin position="289"/>
        <end position="308"/>
    </location>
</feature>
<name>A0ABT4TTC7_9ACTN</name>
<dbReference type="EMBL" id="JAQFWP010000056">
    <property type="protein sequence ID" value="MDA2807514.1"/>
    <property type="molecule type" value="Genomic_DNA"/>
</dbReference>
<feature type="domain" description="Phage shock protein PspC N-terminal" evidence="3">
    <location>
        <begin position="17"/>
        <end position="72"/>
    </location>
</feature>
<feature type="compositionally biased region" description="Low complexity" evidence="1">
    <location>
        <begin position="194"/>
        <end position="215"/>
    </location>
</feature>
<feature type="transmembrane region" description="Helical" evidence="2">
    <location>
        <begin position="43"/>
        <end position="69"/>
    </location>
</feature>
<gene>
    <name evidence="4" type="ORF">O4U47_23600</name>
</gene>
<comment type="caution">
    <text evidence="4">The sequence shown here is derived from an EMBL/GenBank/DDBJ whole genome shotgun (WGS) entry which is preliminary data.</text>
</comment>
<feature type="compositionally biased region" description="Pro residues" evidence="1">
    <location>
        <begin position="154"/>
        <end position="164"/>
    </location>
</feature>
<feature type="compositionally biased region" description="Low complexity" evidence="1">
    <location>
        <begin position="165"/>
        <end position="181"/>
    </location>
</feature>
<evidence type="ECO:0000256" key="2">
    <source>
        <dbReference type="SAM" id="Phobius"/>
    </source>
</evidence>
<keyword evidence="2" id="KW-0472">Membrane</keyword>
<feature type="region of interest" description="Disordered" evidence="1">
    <location>
        <begin position="149"/>
        <end position="246"/>
    </location>
</feature>
<dbReference type="Pfam" id="PF04024">
    <property type="entry name" value="PspC"/>
    <property type="match status" value="1"/>
</dbReference>
<keyword evidence="2" id="KW-1133">Transmembrane helix</keyword>
<dbReference type="RefSeq" id="WP_270680139.1">
    <property type="nucleotide sequence ID" value="NZ_JAQFWP010000056.1"/>
</dbReference>
<keyword evidence="5" id="KW-1185">Reference proteome</keyword>
<organism evidence="4 5">
    <name type="scientific">Nocardiopsis suaedae</name>
    <dbReference type="NCBI Taxonomy" id="3018444"/>
    <lineage>
        <taxon>Bacteria</taxon>
        <taxon>Bacillati</taxon>
        <taxon>Actinomycetota</taxon>
        <taxon>Actinomycetes</taxon>
        <taxon>Streptosporangiales</taxon>
        <taxon>Nocardiopsidaceae</taxon>
        <taxon>Nocardiopsis</taxon>
    </lineage>
</organism>
<protein>
    <submittedName>
        <fullName evidence="4">PspC domain-containing protein</fullName>
    </submittedName>
</protein>
<feature type="transmembrane region" description="Helical" evidence="2">
    <location>
        <begin position="315"/>
        <end position="336"/>
    </location>
</feature>
<evidence type="ECO:0000259" key="3">
    <source>
        <dbReference type="Pfam" id="PF04024"/>
    </source>
</evidence>
<dbReference type="InterPro" id="IPR007168">
    <property type="entry name" value="Phageshock_PspC_N"/>
</dbReference>
<proteinExistence type="predicted"/>
<evidence type="ECO:0000256" key="1">
    <source>
        <dbReference type="SAM" id="MobiDB-lite"/>
    </source>
</evidence>
<evidence type="ECO:0000313" key="4">
    <source>
        <dbReference type="EMBL" id="MDA2807514.1"/>
    </source>
</evidence>
<keyword evidence="2" id="KW-0812">Transmembrane</keyword>
<feature type="transmembrane region" description="Helical" evidence="2">
    <location>
        <begin position="90"/>
        <end position="107"/>
    </location>
</feature>
<accession>A0ABT4TTC7</accession>
<feature type="compositionally biased region" description="Low complexity" evidence="1">
    <location>
        <begin position="224"/>
        <end position="234"/>
    </location>
</feature>